<sequence>MNFNSLVLKIASRCNLNCSYCFMYNLGDTTYKKQPKFMSPEVVDNLIEKTKEYIEKYNKKQFSFIFHGGEPLLASKDFFIEFVSKVKKNQHDLTNVSFSFDIQTNGVLLDKSWIKLFKELNISPSISVDGTKKAHDMYRVDHKGNGSYDSVFKSVKLLKSEMNFADIACVVNINESPEEIYKSFKEMNASYVNFLIPDYTHDNFPFDKNKTLMADWLIDLFEIWIRDSKRFKIPLFLGLLNSFMRINENAKNESTVLVIETNGEIEAIDSLKACGQGFTKTGLNIKDNSFQDIENTSLGKLYFNDLNTKLCKQCLECPLNEICKGGRLVHRHSKVNGFNNPSVYCNDLIKLIAHLQKFFISCYPELHEKENIEPINPIDIINYLSSFTDNSNSPYKKELEFFSEESLVATV</sequence>
<accession>A0ABY8L4X3</accession>
<keyword evidence="9" id="KW-1185">Reference proteome</keyword>
<dbReference type="SMART" id="SM00729">
    <property type="entry name" value="Elp3"/>
    <property type="match status" value="1"/>
</dbReference>
<evidence type="ECO:0000256" key="3">
    <source>
        <dbReference type="ARBA" id="ARBA00022691"/>
    </source>
</evidence>
<dbReference type="Pfam" id="PF04055">
    <property type="entry name" value="Radical_SAM"/>
    <property type="match status" value="1"/>
</dbReference>
<name>A0ABY8L4X3_9FLAO</name>
<evidence type="ECO:0000256" key="1">
    <source>
        <dbReference type="ARBA" id="ARBA00001966"/>
    </source>
</evidence>
<dbReference type="SUPFAM" id="SSF102114">
    <property type="entry name" value="Radical SAM enzymes"/>
    <property type="match status" value="1"/>
</dbReference>
<dbReference type="EMBL" id="CP122539">
    <property type="protein sequence ID" value="WGH74960.1"/>
    <property type="molecule type" value="Genomic_DNA"/>
</dbReference>
<dbReference type="Gene3D" id="3.20.20.70">
    <property type="entry name" value="Aldolase class I"/>
    <property type="match status" value="1"/>
</dbReference>
<keyword evidence="5" id="KW-0408">Iron</keyword>
<reference evidence="8 9" key="1">
    <citation type="submission" date="2023-04" db="EMBL/GenBank/DDBJ databases">
        <title>Tenacibaculum tangerinum sp. nov., isolated from sea tidal flat of South Korea.</title>
        <authorList>
            <person name="Lee S.H."/>
            <person name="Kim J.-J."/>
        </authorList>
    </citation>
    <scope>NUCLEOTIDE SEQUENCE [LARGE SCALE GENOMIC DNA]</scope>
    <source>
        <strain evidence="8 9">GRR-S3-23</strain>
    </source>
</reference>
<dbReference type="SFLD" id="SFLDG01386">
    <property type="entry name" value="main_SPASM_domain-containing"/>
    <property type="match status" value="1"/>
</dbReference>
<evidence type="ECO:0000256" key="4">
    <source>
        <dbReference type="ARBA" id="ARBA00022723"/>
    </source>
</evidence>
<dbReference type="InterPro" id="IPR006638">
    <property type="entry name" value="Elp3/MiaA/NifB-like_rSAM"/>
</dbReference>
<dbReference type="InterPro" id="IPR023867">
    <property type="entry name" value="Sulphatase_maturase_rSAM"/>
</dbReference>
<proteinExistence type="predicted"/>
<keyword evidence="6" id="KW-0411">Iron-sulfur</keyword>
<protein>
    <submittedName>
        <fullName evidence="8">Radical SAM protein</fullName>
    </submittedName>
</protein>
<dbReference type="InterPro" id="IPR000385">
    <property type="entry name" value="MoaA_NifB_PqqE_Fe-S-bd_CS"/>
</dbReference>
<dbReference type="Proteomes" id="UP001232001">
    <property type="component" value="Chromosome"/>
</dbReference>
<evidence type="ECO:0000313" key="9">
    <source>
        <dbReference type="Proteomes" id="UP001232001"/>
    </source>
</evidence>
<evidence type="ECO:0000259" key="7">
    <source>
        <dbReference type="PROSITE" id="PS51918"/>
    </source>
</evidence>
<keyword evidence="4" id="KW-0479">Metal-binding</keyword>
<comment type="cofactor">
    <cofactor evidence="1">
        <name>[4Fe-4S] cluster</name>
        <dbReference type="ChEBI" id="CHEBI:49883"/>
    </cofactor>
</comment>
<dbReference type="PROSITE" id="PS01305">
    <property type="entry name" value="MOAA_NIFB_PQQE"/>
    <property type="match status" value="1"/>
</dbReference>
<dbReference type="InterPro" id="IPR058240">
    <property type="entry name" value="rSAM_sf"/>
</dbReference>
<dbReference type="SFLD" id="SFLDS00029">
    <property type="entry name" value="Radical_SAM"/>
    <property type="match status" value="1"/>
</dbReference>
<dbReference type="CDD" id="cd01335">
    <property type="entry name" value="Radical_SAM"/>
    <property type="match status" value="1"/>
</dbReference>
<feature type="domain" description="Radical SAM core" evidence="7">
    <location>
        <begin position="1"/>
        <end position="226"/>
    </location>
</feature>
<dbReference type="SFLD" id="SFLDG01067">
    <property type="entry name" value="SPASM/twitch_domain_containing"/>
    <property type="match status" value="1"/>
</dbReference>
<gene>
    <name evidence="8" type="ORF">P8625_12875</name>
</gene>
<dbReference type="RefSeq" id="WP_279650853.1">
    <property type="nucleotide sequence ID" value="NZ_CP122539.1"/>
</dbReference>
<keyword evidence="2" id="KW-0004">4Fe-4S</keyword>
<dbReference type="PANTHER" id="PTHR43273:SF8">
    <property type="entry name" value="RADICAL SAM DOMAIN PROTEIN"/>
    <property type="match status" value="1"/>
</dbReference>
<dbReference type="SFLD" id="SFLDG01072">
    <property type="entry name" value="dehydrogenase_like"/>
    <property type="match status" value="1"/>
</dbReference>
<evidence type="ECO:0000313" key="8">
    <source>
        <dbReference type="EMBL" id="WGH74960.1"/>
    </source>
</evidence>
<dbReference type="SFLD" id="SFLDG01384">
    <property type="entry name" value="thioether_bond_formation_requi"/>
    <property type="match status" value="1"/>
</dbReference>
<organism evidence="8 9">
    <name type="scientific">Tenacibaculum tangerinum</name>
    <dbReference type="NCBI Taxonomy" id="3038772"/>
    <lineage>
        <taxon>Bacteria</taxon>
        <taxon>Pseudomonadati</taxon>
        <taxon>Bacteroidota</taxon>
        <taxon>Flavobacteriia</taxon>
        <taxon>Flavobacteriales</taxon>
        <taxon>Flavobacteriaceae</taxon>
        <taxon>Tenacibaculum</taxon>
    </lineage>
</organism>
<dbReference type="InterPro" id="IPR007197">
    <property type="entry name" value="rSAM"/>
</dbReference>
<keyword evidence="3" id="KW-0949">S-adenosyl-L-methionine</keyword>
<dbReference type="PROSITE" id="PS51918">
    <property type="entry name" value="RADICAL_SAM"/>
    <property type="match status" value="1"/>
</dbReference>
<dbReference type="PANTHER" id="PTHR43273">
    <property type="entry name" value="ANAEROBIC SULFATASE-MATURATING ENZYME HOMOLOG ASLB-RELATED"/>
    <property type="match status" value="1"/>
</dbReference>
<evidence type="ECO:0000256" key="6">
    <source>
        <dbReference type="ARBA" id="ARBA00023014"/>
    </source>
</evidence>
<evidence type="ECO:0000256" key="5">
    <source>
        <dbReference type="ARBA" id="ARBA00023004"/>
    </source>
</evidence>
<dbReference type="InterPro" id="IPR013785">
    <property type="entry name" value="Aldolase_TIM"/>
</dbReference>
<evidence type="ECO:0000256" key="2">
    <source>
        <dbReference type="ARBA" id="ARBA00022485"/>
    </source>
</evidence>